<keyword evidence="2" id="KW-1185">Reference proteome</keyword>
<accession>A0ACC2HJ27</accession>
<sequence>MNWFRSEADKHLVVVTKDLVTFSISENKTACKQRNPLMSKCIESHMLDYRTSKDAINLDLEDDEAFQSVTEVKGSDFNDIIKGNEQSSTFVPGQGRDFLQWGYGEDWYVLTPGQGLKTIDNNSPDLAIDMLFLKEQYYLINCKCNGQNLYLSINGSEEVLLKDWFVSKTSQHLQIRSADGITFNLESNASSCHRSLKLPQSVDFRNRVSGQIMEMNNREFASVVTMYGSAGYDTMVGNDQNNILDPYTGGGRMNGADGEDTYTVKTGYGTNIEIDNFAVDERMDTVLFEMDFLCGGQLTVTSDKHDVLMSTSTKGHNMQIRLLFYNSDQRHQHLRFQGSDVVHFWIRSPVENQTRASQMPWIEAYKVTMSGELGDCHLDLSSQSNLSTVHTVQGCPYNSNYIAGNDQENVLAGGFKDDVLDGGAGDDTLIGGGGNDIMIGSSGDDTLYGEEGNDTMVGGSGSDIFIPGPGADLVDGGPGRDTVLYQGDYRKGQGVYVNLLSGECRQADAEGDVLKNIENVIGTIYSDILVSGYEPALLKGSDGNDILVSLVEGDHLIGGEGSDIYMMVNHHCH</sequence>
<organism evidence="1 2">
    <name type="scientific">Dallia pectoralis</name>
    <name type="common">Alaska blackfish</name>
    <dbReference type="NCBI Taxonomy" id="75939"/>
    <lineage>
        <taxon>Eukaryota</taxon>
        <taxon>Metazoa</taxon>
        <taxon>Chordata</taxon>
        <taxon>Craniata</taxon>
        <taxon>Vertebrata</taxon>
        <taxon>Euteleostomi</taxon>
        <taxon>Actinopterygii</taxon>
        <taxon>Neopterygii</taxon>
        <taxon>Teleostei</taxon>
        <taxon>Protacanthopterygii</taxon>
        <taxon>Esociformes</taxon>
        <taxon>Umbridae</taxon>
        <taxon>Dallia</taxon>
    </lineage>
</organism>
<reference evidence="1" key="1">
    <citation type="submission" date="2021-05" db="EMBL/GenBank/DDBJ databases">
        <authorList>
            <person name="Pan Q."/>
            <person name="Jouanno E."/>
            <person name="Zahm M."/>
            <person name="Klopp C."/>
            <person name="Cabau C."/>
            <person name="Louis A."/>
            <person name="Berthelot C."/>
            <person name="Parey E."/>
            <person name="Roest Crollius H."/>
            <person name="Montfort J."/>
            <person name="Robinson-Rechavi M."/>
            <person name="Bouchez O."/>
            <person name="Lampietro C."/>
            <person name="Lopez Roques C."/>
            <person name="Donnadieu C."/>
            <person name="Postlethwait J."/>
            <person name="Bobe J."/>
            <person name="Dillon D."/>
            <person name="Chandos A."/>
            <person name="von Hippel F."/>
            <person name="Guiguen Y."/>
        </authorList>
    </citation>
    <scope>NUCLEOTIDE SEQUENCE</scope>
    <source>
        <strain evidence="1">YG-Jan2019</strain>
    </source>
</reference>
<dbReference type="Proteomes" id="UP001157502">
    <property type="component" value="Chromosome 2"/>
</dbReference>
<protein>
    <submittedName>
        <fullName evidence="1">Uncharacterized protein</fullName>
    </submittedName>
</protein>
<dbReference type="EMBL" id="CM055729">
    <property type="protein sequence ID" value="KAJ8015732.1"/>
    <property type="molecule type" value="Genomic_DNA"/>
</dbReference>
<comment type="caution">
    <text evidence="1">The sequence shown here is derived from an EMBL/GenBank/DDBJ whole genome shotgun (WGS) entry which is preliminary data.</text>
</comment>
<evidence type="ECO:0000313" key="2">
    <source>
        <dbReference type="Proteomes" id="UP001157502"/>
    </source>
</evidence>
<gene>
    <name evidence="1" type="ORF">DPEC_G00029210</name>
</gene>
<evidence type="ECO:0000313" key="1">
    <source>
        <dbReference type="EMBL" id="KAJ8015732.1"/>
    </source>
</evidence>
<proteinExistence type="predicted"/>
<name>A0ACC2HJ27_DALPE</name>